<keyword evidence="5" id="KW-1185">Reference proteome</keyword>
<reference evidence="5" key="2">
    <citation type="submission" date="2014-05" db="EMBL/GenBank/DDBJ databases">
        <title>The genome and life-stage specific transcriptomes of Globodera pallida elucidate key aspects of plant parasitism by a cyst nematode.</title>
        <authorList>
            <person name="Cotton J.A."/>
            <person name="Lilley C.J."/>
            <person name="Jones L.M."/>
            <person name="Kikuchi T."/>
            <person name="Reid A.J."/>
            <person name="Thorpe P."/>
            <person name="Tsai I.J."/>
            <person name="Beasley H."/>
            <person name="Blok V."/>
            <person name="Cock P.J.A."/>
            <person name="Van den Akker S.E."/>
            <person name="Holroyd N."/>
            <person name="Hunt M."/>
            <person name="Mantelin S."/>
            <person name="Naghra H."/>
            <person name="Pain A."/>
            <person name="Palomares-Rius J.E."/>
            <person name="Zarowiecki M."/>
            <person name="Berriman M."/>
            <person name="Jones J.T."/>
            <person name="Urwin P.E."/>
        </authorList>
    </citation>
    <scope>NUCLEOTIDE SEQUENCE [LARGE SCALE GENOMIC DNA]</scope>
    <source>
        <strain evidence="5">Lindley</strain>
    </source>
</reference>
<evidence type="ECO:0000256" key="2">
    <source>
        <dbReference type="PROSITE-ProRule" id="PRU00108"/>
    </source>
</evidence>
<dbReference type="WBParaSite" id="GPLIN_001036500">
    <property type="protein sequence ID" value="GPLIN_001036500"/>
    <property type="gene ID" value="GPLIN_001036500"/>
</dbReference>
<proteinExistence type="predicted"/>
<dbReference type="PROSITE" id="PS50071">
    <property type="entry name" value="HOMEOBOX_2"/>
    <property type="match status" value="1"/>
</dbReference>
<comment type="subcellular location">
    <subcellularLocation>
        <location evidence="1 2 3">Nucleus</location>
    </subcellularLocation>
</comment>
<evidence type="ECO:0000313" key="5">
    <source>
        <dbReference type="Proteomes" id="UP000050741"/>
    </source>
</evidence>
<reference evidence="5" key="1">
    <citation type="submission" date="2013-12" db="EMBL/GenBank/DDBJ databases">
        <authorList>
            <person name="Aslett M."/>
        </authorList>
    </citation>
    <scope>NUCLEOTIDE SEQUENCE [LARGE SCALE GENOMIC DNA]</scope>
    <source>
        <strain evidence="5">Lindley</strain>
    </source>
</reference>
<keyword evidence="2 3" id="KW-0238">DNA-binding</keyword>
<keyword evidence="2 3" id="KW-0539">Nucleus</keyword>
<feature type="domain" description="Homeobox" evidence="4">
    <location>
        <begin position="18"/>
        <end position="69"/>
    </location>
</feature>
<accession>A0A183CBW4</accession>
<evidence type="ECO:0000256" key="3">
    <source>
        <dbReference type="RuleBase" id="RU000682"/>
    </source>
</evidence>
<dbReference type="SMART" id="SM00389">
    <property type="entry name" value="HOX"/>
    <property type="match status" value="1"/>
</dbReference>
<name>A0A183CBW4_GLOPA</name>
<evidence type="ECO:0000256" key="1">
    <source>
        <dbReference type="ARBA" id="ARBA00004123"/>
    </source>
</evidence>
<dbReference type="Gene3D" id="1.10.10.60">
    <property type="entry name" value="Homeodomain-like"/>
    <property type="match status" value="1"/>
</dbReference>
<evidence type="ECO:0000259" key="4">
    <source>
        <dbReference type="PROSITE" id="PS50071"/>
    </source>
</evidence>
<dbReference type="AlphaFoldDB" id="A0A183CBW4"/>
<dbReference type="CDD" id="cd00086">
    <property type="entry name" value="homeodomain"/>
    <property type="match status" value="1"/>
</dbReference>
<dbReference type="InterPro" id="IPR009057">
    <property type="entry name" value="Homeodomain-like_sf"/>
</dbReference>
<keyword evidence="2 3" id="KW-0371">Homeobox</keyword>
<dbReference type="SUPFAM" id="SSF46689">
    <property type="entry name" value="Homeodomain-like"/>
    <property type="match status" value="1"/>
</dbReference>
<reference evidence="6" key="3">
    <citation type="submission" date="2016-06" db="UniProtKB">
        <authorList>
            <consortium name="WormBaseParasite"/>
        </authorList>
    </citation>
    <scope>IDENTIFICATION</scope>
</reference>
<sequence>MSADQPPPPNVPWTMHDVTAAQRNILEQKFQCVKYLNMHQIRELPRTLGLTPAQVQQWFEHRRNMWRRMDDRDNPFGNKDPLRRLL</sequence>
<dbReference type="Proteomes" id="UP000050741">
    <property type="component" value="Unassembled WGS sequence"/>
</dbReference>
<organism evidence="5 6">
    <name type="scientific">Globodera pallida</name>
    <name type="common">Potato cyst nematode worm</name>
    <name type="synonym">Heterodera pallida</name>
    <dbReference type="NCBI Taxonomy" id="36090"/>
    <lineage>
        <taxon>Eukaryota</taxon>
        <taxon>Metazoa</taxon>
        <taxon>Ecdysozoa</taxon>
        <taxon>Nematoda</taxon>
        <taxon>Chromadorea</taxon>
        <taxon>Rhabditida</taxon>
        <taxon>Tylenchina</taxon>
        <taxon>Tylenchomorpha</taxon>
        <taxon>Tylenchoidea</taxon>
        <taxon>Heteroderidae</taxon>
        <taxon>Heteroderinae</taxon>
        <taxon>Globodera</taxon>
    </lineage>
</organism>
<evidence type="ECO:0000313" key="6">
    <source>
        <dbReference type="WBParaSite" id="GPLIN_001036500"/>
    </source>
</evidence>
<dbReference type="GO" id="GO:0005634">
    <property type="term" value="C:nucleus"/>
    <property type="evidence" value="ECO:0007669"/>
    <property type="project" value="UniProtKB-SubCell"/>
</dbReference>
<dbReference type="Pfam" id="PF00046">
    <property type="entry name" value="Homeodomain"/>
    <property type="match status" value="1"/>
</dbReference>
<dbReference type="GO" id="GO:0003677">
    <property type="term" value="F:DNA binding"/>
    <property type="evidence" value="ECO:0007669"/>
    <property type="project" value="UniProtKB-UniRule"/>
</dbReference>
<dbReference type="InterPro" id="IPR001356">
    <property type="entry name" value="HD"/>
</dbReference>
<protein>
    <submittedName>
        <fullName evidence="6">Homeobox domain-containing protein</fullName>
    </submittedName>
</protein>
<feature type="DNA-binding region" description="Homeobox" evidence="2">
    <location>
        <begin position="20"/>
        <end position="70"/>
    </location>
</feature>